<dbReference type="AlphaFoldDB" id="A0A1M4Z644"/>
<keyword evidence="4 13" id="KW-0227">DNA damage</keyword>
<dbReference type="InterPro" id="IPR041471">
    <property type="entry name" value="UvrB_inter"/>
</dbReference>
<dbReference type="Pfam" id="PF00270">
    <property type="entry name" value="DEAD"/>
    <property type="match status" value="1"/>
</dbReference>
<dbReference type="Gene3D" id="2.40.10.170">
    <property type="match status" value="1"/>
</dbReference>
<dbReference type="STRING" id="1121256.SAMN02746089_01354"/>
<dbReference type="GO" id="GO:0005737">
    <property type="term" value="C:cytoplasm"/>
    <property type="evidence" value="ECO:0007669"/>
    <property type="project" value="UniProtKB-SubCell"/>
</dbReference>
<dbReference type="Gene3D" id="3.30.2060.10">
    <property type="entry name" value="Penicillin-binding protein 1b domain"/>
    <property type="match status" value="1"/>
</dbReference>
<dbReference type="SUPFAM" id="SSF141259">
    <property type="entry name" value="CarD-like"/>
    <property type="match status" value="1"/>
</dbReference>
<dbReference type="SUPFAM" id="SSF143517">
    <property type="entry name" value="TRCF domain-like"/>
    <property type="match status" value="1"/>
</dbReference>
<dbReference type="CDD" id="cd17991">
    <property type="entry name" value="DEXHc_TRCF"/>
    <property type="match status" value="1"/>
</dbReference>
<dbReference type="InterPro" id="IPR004576">
    <property type="entry name" value="Mfd"/>
</dbReference>
<evidence type="ECO:0000259" key="15">
    <source>
        <dbReference type="PROSITE" id="PS51194"/>
    </source>
</evidence>
<dbReference type="InterPro" id="IPR003711">
    <property type="entry name" value="CarD-like/TRCF_RID"/>
</dbReference>
<evidence type="ECO:0000313" key="17">
    <source>
        <dbReference type="Proteomes" id="UP000184088"/>
    </source>
</evidence>
<organism evidence="16 17">
    <name type="scientific">Caldanaerobius fijiensis DSM 17918</name>
    <dbReference type="NCBI Taxonomy" id="1121256"/>
    <lineage>
        <taxon>Bacteria</taxon>
        <taxon>Bacillati</taxon>
        <taxon>Bacillota</taxon>
        <taxon>Clostridia</taxon>
        <taxon>Thermoanaerobacterales</taxon>
        <taxon>Thermoanaerobacteraceae</taxon>
        <taxon>Caldanaerobius</taxon>
    </lineage>
</organism>
<keyword evidence="3 13" id="KW-0547">Nucleotide-binding</keyword>
<dbReference type="Gene3D" id="3.40.50.300">
    <property type="entry name" value="P-loop containing nucleotide triphosphate hydrolases"/>
    <property type="match status" value="2"/>
</dbReference>
<dbReference type="Pfam" id="PF03461">
    <property type="entry name" value="TRCF"/>
    <property type="match status" value="1"/>
</dbReference>
<reference evidence="16 17" key="1">
    <citation type="submission" date="2016-11" db="EMBL/GenBank/DDBJ databases">
        <authorList>
            <person name="Jaros S."/>
            <person name="Januszkiewicz K."/>
            <person name="Wedrychowicz H."/>
        </authorList>
    </citation>
    <scope>NUCLEOTIDE SEQUENCE [LARGE SCALE GENOMIC DNA]</scope>
    <source>
        <strain evidence="16 17">DSM 17918</strain>
    </source>
</reference>
<proteinExistence type="inferred from homology"/>
<dbReference type="InterPro" id="IPR011545">
    <property type="entry name" value="DEAD/DEAH_box_helicase_dom"/>
</dbReference>
<dbReference type="SUPFAM" id="SSF52540">
    <property type="entry name" value="P-loop containing nucleoside triphosphate hydrolases"/>
    <property type="match status" value="4"/>
</dbReference>
<dbReference type="GO" id="GO:0003678">
    <property type="term" value="F:DNA helicase activity"/>
    <property type="evidence" value="ECO:0007669"/>
    <property type="project" value="TreeGrafter"/>
</dbReference>
<evidence type="ECO:0000256" key="4">
    <source>
        <dbReference type="ARBA" id="ARBA00022763"/>
    </source>
</evidence>
<dbReference type="HAMAP" id="MF_00969">
    <property type="entry name" value="TRCF"/>
    <property type="match status" value="1"/>
</dbReference>
<keyword evidence="5 13" id="KW-0378">Hydrolase</keyword>
<dbReference type="InterPro" id="IPR037235">
    <property type="entry name" value="TRCF-like_C_D7"/>
</dbReference>
<dbReference type="InterPro" id="IPR005118">
    <property type="entry name" value="TRCF_C"/>
</dbReference>
<comment type="similarity">
    <text evidence="10 13">In the N-terminal section; belongs to the UvrB family.</text>
</comment>
<dbReference type="Pfam" id="PF00271">
    <property type="entry name" value="Helicase_C"/>
    <property type="match status" value="1"/>
</dbReference>
<dbReference type="FunFam" id="3.40.50.300:FF:000546">
    <property type="entry name" value="Transcription-repair-coupling factor"/>
    <property type="match status" value="1"/>
</dbReference>
<evidence type="ECO:0000313" key="16">
    <source>
        <dbReference type="EMBL" id="SHF13076.1"/>
    </source>
</evidence>
<evidence type="ECO:0000256" key="11">
    <source>
        <dbReference type="ARBA" id="ARBA00061399"/>
    </source>
</evidence>
<evidence type="ECO:0000256" key="12">
    <source>
        <dbReference type="ARBA" id="ARBA00070128"/>
    </source>
</evidence>
<dbReference type="Proteomes" id="UP000184088">
    <property type="component" value="Unassembled WGS sequence"/>
</dbReference>
<dbReference type="GO" id="GO:0005524">
    <property type="term" value="F:ATP binding"/>
    <property type="evidence" value="ECO:0007669"/>
    <property type="project" value="UniProtKB-UniRule"/>
</dbReference>
<dbReference type="GO" id="GO:0000716">
    <property type="term" value="P:transcription-coupled nucleotide-excision repair, DNA damage recognition"/>
    <property type="evidence" value="ECO:0007669"/>
    <property type="project" value="UniProtKB-UniRule"/>
</dbReference>
<dbReference type="EMBL" id="FQVH01000012">
    <property type="protein sequence ID" value="SHF13076.1"/>
    <property type="molecule type" value="Genomic_DNA"/>
</dbReference>
<dbReference type="Gene3D" id="3.90.1150.50">
    <property type="entry name" value="Transcription-repair-coupling factor, D7 domain"/>
    <property type="match status" value="1"/>
</dbReference>
<dbReference type="CDD" id="cd18810">
    <property type="entry name" value="SF2_C_TRCF"/>
    <property type="match status" value="1"/>
</dbReference>
<keyword evidence="2 13" id="KW-0963">Cytoplasm</keyword>
<comment type="function">
    <text evidence="13">Couples transcription and DNA repair by recognizing RNA polymerase (RNAP) stalled at DNA lesions. Mediates ATP-dependent release of RNAP and its truncated transcript from the DNA, and recruitment of nucleotide excision repair machinery to the damaged site.</text>
</comment>
<evidence type="ECO:0000256" key="13">
    <source>
        <dbReference type="HAMAP-Rule" id="MF_00969"/>
    </source>
</evidence>
<evidence type="ECO:0000256" key="5">
    <source>
        <dbReference type="ARBA" id="ARBA00022801"/>
    </source>
</evidence>
<evidence type="ECO:0000259" key="14">
    <source>
        <dbReference type="PROSITE" id="PS51192"/>
    </source>
</evidence>
<accession>A0A1M4Z644</accession>
<dbReference type="InterPro" id="IPR047112">
    <property type="entry name" value="RecG/Mfd"/>
</dbReference>
<dbReference type="SMART" id="SM00487">
    <property type="entry name" value="DEXDc"/>
    <property type="match status" value="1"/>
</dbReference>
<evidence type="ECO:0000256" key="1">
    <source>
        <dbReference type="ARBA" id="ARBA00004496"/>
    </source>
</evidence>
<dbReference type="SMART" id="SM00490">
    <property type="entry name" value="HELICc"/>
    <property type="match status" value="1"/>
</dbReference>
<dbReference type="Gene3D" id="3.40.50.11180">
    <property type="match status" value="1"/>
</dbReference>
<dbReference type="InterPro" id="IPR001650">
    <property type="entry name" value="Helicase_C-like"/>
</dbReference>
<keyword evidence="8 13" id="KW-0238">DNA-binding</keyword>
<keyword evidence="7 13" id="KW-0067">ATP-binding</keyword>
<evidence type="ECO:0000256" key="7">
    <source>
        <dbReference type="ARBA" id="ARBA00022840"/>
    </source>
</evidence>
<dbReference type="InterPro" id="IPR036101">
    <property type="entry name" value="CarD-like/TRCF_RID_sf"/>
</dbReference>
<dbReference type="PROSITE" id="PS51194">
    <property type="entry name" value="HELICASE_CTER"/>
    <property type="match status" value="1"/>
</dbReference>
<gene>
    <name evidence="13" type="primary">mfd</name>
    <name evidence="16" type="ORF">SAMN02746089_01354</name>
</gene>
<keyword evidence="9 13" id="KW-0234">DNA repair</keyword>
<dbReference type="SMART" id="SM01058">
    <property type="entry name" value="CarD_TRCF"/>
    <property type="match status" value="1"/>
</dbReference>
<evidence type="ECO:0000256" key="10">
    <source>
        <dbReference type="ARBA" id="ARBA00061104"/>
    </source>
</evidence>
<evidence type="ECO:0000256" key="2">
    <source>
        <dbReference type="ARBA" id="ARBA00022490"/>
    </source>
</evidence>
<dbReference type="NCBIfam" id="TIGR00580">
    <property type="entry name" value="mfd"/>
    <property type="match status" value="1"/>
</dbReference>
<dbReference type="InterPro" id="IPR014001">
    <property type="entry name" value="Helicase_ATP-bd"/>
</dbReference>
<dbReference type="RefSeq" id="WP_073343138.1">
    <property type="nucleotide sequence ID" value="NZ_FQVH01000012.1"/>
</dbReference>
<dbReference type="SMART" id="SM00982">
    <property type="entry name" value="TRCF"/>
    <property type="match status" value="1"/>
</dbReference>
<sequence>MLIEPLKELKEFNALLNDLTSGNTPVLATGLTDTQRVHVAYAISRITGKRILYIAQDELHARKIAGDFAFFTDNVGYFPSKEIMFYKTDAKSNELTEKRLSVIEKLLYGDDMIIVASIKSLLNRLTPPDRFKQALKTLKIGDTLDLSKFAADLVSMGYERVDMIEGKGQFSIRGGIVDFFPITEEKPYRVELFDDEIDSIRIFDVVSQRTEDVVDSVRLFPSRELMVTQDDIKRATDVISKELSKQVEKLKVHVPDAAQRLSDKISEYIERLENGADFADIDLFINYFFADTATLLDYIGDAIIFVDEPDKIKQTAEAHMFEFQEDFKTFLQKGEVLPGQASLMAPYDEVASRIQSGPVVIYNPFMRSLSGFSPKSFVSFTARSMHPFHYKMDMLVDELNVWQNMNYRVVLLSGDQNRGVSLCDNLIREGIRCQYREKAEGNIQKGQVIVVPGTLSNGFEYPDIRFVVVSDEEIFGTARKKRSFIVKKEGRIKSFAELKPGDYVVHVNHGIGRYVGINKIQVDGVTRDYLYIQYAGADKLYVPVDQLDMIQKYIGSEDAPPKLSKLGGSEWARTKSKVKQSIKNIASELIKLYAERSAMKGYAYPQDTPWQRQFEDQFPYEETPDQLRAIEEVKADMESDKVMDRLLCGDVGYGKTEVAIRAAFKAAISGKQVAVLCPTTILAEQHYNTFSNRFKDFPIKVDMLSRFRSKERQKETIKGIKDGTVDVVIGTHRLLQKDVVFHDLGLLIIDEEQRFGVRHKERIKQLKKNVDVLTLTATPIPRTLYMSLLNIRDMSVLENPPGERFPVQTYVVEYNDALIRDAILKELNRGGQVYFVYNRVASINNMATYLAQLVPEASIAVAHGQMSEKQLENVMMQFYEGKYDILLCTTIIETGLDIPNVNTIIVYDADNFGLSQLYQLRGRVGRSNRLAYAYFTYRKDKVLSQEAEKRLEAIKEFTEFGSGFKLALRDLEIRGAGNILGAEQHGHMMSVGYDMYMRLMEEAIKELKGEPVEKDVEVSVDLSVNAYIDENYIPGEEQRLEMYKKIAAISSKDDVMDVEDELLDRFGDVPQVTRNLITIAYIKCLARSTGIVSITQRGDMVVLYLKDPIYLPDYILKEYKSRLYYNAEEKPYISLKVSQKPSMMLKELQDFLVKLKQLQDQPVAVAQ</sequence>
<evidence type="ECO:0000256" key="9">
    <source>
        <dbReference type="ARBA" id="ARBA00023204"/>
    </source>
</evidence>
<evidence type="ECO:0000256" key="8">
    <source>
        <dbReference type="ARBA" id="ARBA00023125"/>
    </source>
</evidence>
<dbReference type="GO" id="GO:0016787">
    <property type="term" value="F:hydrolase activity"/>
    <property type="evidence" value="ECO:0007669"/>
    <property type="project" value="UniProtKB-KW"/>
</dbReference>
<name>A0A1M4Z644_9THEO</name>
<protein>
    <recommendedName>
        <fullName evidence="12 13">Transcription-repair-coupling factor</fullName>
        <shortName evidence="13">TRCF</shortName>
        <ecNumber evidence="13">3.6.4.-</ecNumber>
    </recommendedName>
</protein>
<keyword evidence="17" id="KW-1185">Reference proteome</keyword>
<dbReference type="GO" id="GO:0006355">
    <property type="term" value="P:regulation of DNA-templated transcription"/>
    <property type="evidence" value="ECO:0007669"/>
    <property type="project" value="UniProtKB-UniRule"/>
</dbReference>
<feature type="domain" description="Helicase ATP-binding" evidence="14">
    <location>
        <begin position="636"/>
        <end position="797"/>
    </location>
</feature>
<dbReference type="PANTHER" id="PTHR47964">
    <property type="entry name" value="ATP-DEPENDENT DNA HELICASE HOMOLOG RECG, CHLOROPLASTIC"/>
    <property type="match status" value="1"/>
</dbReference>
<dbReference type="Pfam" id="PF17757">
    <property type="entry name" value="UvrB_inter"/>
    <property type="match status" value="1"/>
</dbReference>
<dbReference type="InterPro" id="IPR027417">
    <property type="entry name" value="P-loop_NTPase"/>
</dbReference>
<dbReference type="PROSITE" id="PS51192">
    <property type="entry name" value="HELICASE_ATP_BIND_1"/>
    <property type="match status" value="1"/>
</dbReference>
<evidence type="ECO:0000256" key="6">
    <source>
        <dbReference type="ARBA" id="ARBA00022806"/>
    </source>
</evidence>
<dbReference type="Pfam" id="PF02559">
    <property type="entry name" value="CarD_TRCF_RID"/>
    <property type="match status" value="1"/>
</dbReference>
<dbReference type="EC" id="3.6.4.-" evidence="13"/>
<feature type="domain" description="Helicase C-terminal" evidence="15">
    <location>
        <begin position="818"/>
        <end position="972"/>
    </location>
</feature>
<dbReference type="PANTHER" id="PTHR47964:SF1">
    <property type="entry name" value="ATP-DEPENDENT DNA HELICASE HOMOLOG RECG, CHLOROPLASTIC"/>
    <property type="match status" value="1"/>
</dbReference>
<dbReference type="GO" id="GO:0003684">
    <property type="term" value="F:damaged DNA binding"/>
    <property type="evidence" value="ECO:0007669"/>
    <property type="project" value="InterPro"/>
</dbReference>
<comment type="similarity">
    <text evidence="11 13">In the C-terminal section; belongs to the helicase family. RecG subfamily.</text>
</comment>
<keyword evidence="6" id="KW-0347">Helicase</keyword>
<comment type="subcellular location">
    <subcellularLocation>
        <location evidence="1 13">Cytoplasm</location>
    </subcellularLocation>
</comment>
<evidence type="ECO:0000256" key="3">
    <source>
        <dbReference type="ARBA" id="ARBA00022741"/>
    </source>
</evidence>